<keyword evidence="8" id="KW-1185">Reference proteome</keyword>
<evidence type="ECO:0000259" key="4">
    <source>
        <dbReference type="Pfam" id="PF00205"/>
    </source>
</evidence>
<dbReference type="NCBIfam" id="NF006129">
    <property type="entry name" value="PRK08273.1"/>
    <property type="match status" value="1"/>
</dbReference>
<dbReference type="CDD" id="cd07039">
    <property type="entry name" value="TPP_PYR_POX"/>
    <property type="match status" value="1"/>
</dbReference>
<evidence type="ECO:0000313" key="7">
    <source>
        <dbReference type="EMBL" id="QCY48595.1"/>
    </source>
</evidence>
<feature type="domain" description="Thiamine pyrophosphate enzyme N-terminal TPP-binding" evidence="6">
    <location>
        <begin position="6"/>
        <end position="131"/>
    </location>
</feature>
<comment type="similarity">
    <text evidence="1 3">Belongs to the TPP enzyme family.</text>
</comment>
<dbReference type="InterPro" id="IPR000399">
    <property type="entry name" value="TPP-bd_CS"/>
</dbReference>
<evidence type="ECO:0000256" key="3">
    <source>
        <dbReference type="RuleBase" id="RU362132"/>
    </source>
</evidence>
<feature type="domain" description="Thiamine pyrophosphate enzyme TPP-binding" evidence="5">
    <location>
        <begin position="401"/>
        <end position="556"/>
    </location>
</feature>
<dbReference type="Pfam" id="PF00205">
    <property type="entry name" value="TPP_enzyme_M"/>
    <property type="match status" value="1"/>
</dbReference>
<evidence type="ECO:0000259" key="5">
    <source>
        <dbReference type="Pfam" id="PF02775"/>
    </source>
</evidence>
<evidence type="ECO:0000256" key="2">
    <source>
        <dbReference type="ARBA" id="ARBA00023052"/>
    </source>
</evidence>
<dbReference type="Gene3D" id="3.40.50.970">
    <property type="match status" value="2"/>
</dbReference>
<dbReference type="PANTHER" id="PTHR42981:SF2">
    <property type="entry name" value="PYRUVATE DEHYDROGENASE [UBIQUINONE]"/>
    <property type="match status" value="1"/>
</dbReference>
<dbReference type="Pfam" id="PF02776">
    <property type="entry name" value="TPP_enzyme_N"/>
    <property type="match status" value="1"/>
</dbReference>
<dbReference type="InterPro" id="IPR012001">
    <property type="entry name" value="Thiamin_PyroP_enz_TPP-bd_dom"/>
</dbReference>
<dbReference type="GO" id="GO:0030976">
    <property type="term" value="F:thiamine pyrophosphate binding"/>
    <property type="evidence" value="ECO:0007669"/>
    <property type="project" value="InterPro"/>
</dbReference>
<evidence type="ECO:0000313" key="8">
    <source>
        <dbReference type="Proteomes" id="UP000307000"/>
    </source>
</evidence>
<proteinExistence type="inferred from homology"/>
<dbReference type="KEGG" id="gcr:GcLGCM259_2888"/>
<accession>A0A5B7WYT5</accession>
<evidence type="ECO:0000259" key="6">
    <source>
        <dbReference type="Pfam" id="PF02776"/>
    </source>
</evidence>
<dbReference type="GO" id="GO:0000287">
    <property type="term" value="F:magnesium ion binding"/>
    <property type="evidence" value="ECO:0007669"/>
    <property type="project" value="InterPro"/>
</dbReference>
<dbReference type="Gene3D" id="3.40.50.1220">
    <property type="entry name" value="TPP-binding domain"/>
    <property type="match status" value="1"/>
</dbReference>
<evidence type="ECO:0000256" key="1">
    <source>
        <dbReference type="ARBA" id="ARBA00007812"/>
    </source>
</evidence>
<feature type="domain" description="Thiamine pyrophosphate enzyme central" evidence="4">
    <location>
        <begin position="209"/>
        <end position="339"/>
    </location>
</feature>
<dbReference type="SUPFAM" id="SSF52518">
    <property type="entry name" value="Thiamin diphosphate-binding fold (THDP-binding)"/>
    <property type="match status" value="2"/>
</dbReference>
<dbReference type="GO" id="GO:0003824">
    <property type="term" value="F:catalytic activity"/>
    <property type="evidence" value="ECO:0007669"/>
    <property type="project" value="InterPro"/>
</dbReference>
<dbReference type="EMBL" id="CP034412">
    <property type="protein sequence ID" value="QCY48595.1"/>
    <property type="molecule type" value="Genomic_DNA"/>
</dbReference>
<dbReference type="InterPro" id="IPR047210">
    <property type="entry name" value="TPP_PYR_POXB-like"/>
</dbReference>
<reference evidence="7 8" key="1">
    <citation type="submission" date="2018-12" db="EMBL/GenBank/DDBJ databases">
        <title>Complete Genome Sequence of Glutamicibacter creatinolyticus strain LGCM259,isolated from an abscess of a 12-year-old mare in Italy.</title>
        <authorList>
            <person name="Santos R.G."/>
            <person name="Silva A.L."/>
            <person name="Seyffert N."/>
            <person name="Castro T.L.P."/>
            <person name="Attili A.R."/>
            <person name="Rifici C."/>
            <person name="Mazzullo G."/>
            <person name="Brenig B."/>
            <person name="Venanzi F."/>
            <person name="Azevedo V."/>
        </authorList>
    </citation>
    <scope>NUCLEOTIDE SEQUENCE [LARGE SCALE GENOMIC DNA]</scope>
    <source>
        <strain evidence="7 8">LGCM 259</strain>
    </source>
</reference>
<protein>
    <submittedName>
        <fullName evidence="7">Thiamine pyrophosphate-containing protein YdaP</fullName>
    </submittedName>
</protein>
<dbReference type="SUPFAM" id="SSF52467">
    <property type="entry name" value="DHS-like NAD/FAD-binding domain"/>
    <property type="match status" value="1"/>
</dbReference>
<name>A0A5B7WYT5_9MICC</name>
<dbReference type="Proteomes" id="UP000307000">
    <property type="component" value="Chromosome"/>
</dbReference>
<keyword evidence="2 3" id="KW-0786">Thiamine pyrophosphate</keyword>
<dbReference type="RefSeq" id="WP_138927079.1">
    <property type="nucleotide sequence ID" value="NZ_CP034412.1"/>
</dbReference>
<organism evidence="7 8">
    <name type="scientific">Glutamicibacter creatinolyticus</name>
    <dbReference type="NCBI Taxonomy" id="162496"/>
    <lineage>
        <taxon>Bacteria</taxon>
        <taxon>Bacillati</taxon>
        <taxon>Actinomycetota</taxon>
        <taxon>Actinomycetes</taxon>
        <taxon>Micrococcales</taxon>
        <taxon>Micrococcaceae</taxon>
        <taxon>Glutamicibacter</taxon>
    </lineage>
</organism>
<dbReference type="PANTHER" id="PTHR42981">
    <property type="entry name" value="PYRUVATE DEHYDROGENASE [UBIQUINONE]"/>
    <property type="match status" value="1"/>
</dbReference>
<dbReference type="InterPro" id="IPR029035">
    <property type="entry name" value="DHS-like_NAD/FAD-binding_dom"/>
</dbReference>
<dbReference type="InterPro" id="IPR011766">
    <property type="entry name" value="TPP_enzyme_TPP-bd"/>
</dbReference>
<gene>
    <name evidence="7" type="primary">ydaP</name>
    <name evidence="7" type="ORF">GcLGCM259_2888</name>
</gene>
<dbReference type="PROSITE" id="PS00187">
    <property type="entry name" value="TPP_ENZYMES"/>
    <property type="match status" value="1"/>
</dbReference>
<sequence>MTERLVADTLVDRLAEWGVTRIYGYSGDGINTFLGALRRKSMPFIQARHEEGAGFMAVAHSKYALGQLGQQADTDTGVDIGVMTSTQGPGAVHLLNALYDAKLDSIPVVAIVGQQNRPSLGSEYQQEIDLEGMFQDVAAYREEVTTAEQVIPVLDRALRTALATSAPAVVIVPHDVQQQAEKIPGGSHGQIPTAASWQRSNAMPGEAELQQAAALLDDSERITLLVGQGARQAGEQVRQLAHELDAAVVTSLLGKPYVDETLPTSAGVMGHLGTSASAAVMAECDALLIIGSNDPWTEFYPKPGSARGVQIDISAQRPGNRYPVEVALVGDAALSLERLQQLITRRAGQRGAWRERVEEHVRNWHEVRRQRAAVPARPINPELVVRELGEHLPHDAQLALDVGSCVYWYARQLILPPNVPAHLCSTLASMGGGVPYGIAAKLLHPDRPVVVLAGDGGMQMSGNAELITLAAQWKNWSNPGFVVCVLNNSDLAEVTWEQRETEGDPRYEQSQQLPGFPFAEYARLLGLGGIKVTDPQQLGAAWHQALNEERPVVLEVHTDPDTPMLPPVPHLMQKLPDLRNGLEQEDDSGAHGLELLERYVKIETDLFGSQEG</sequence>
<dbReference type="Pfam" id="PF02775">
    <property type="entry name" value="TPP_enzyme_C"/>
    <property type="match status" value="1"/>
</dbReference>
<dbReference type="AlphaFoldDB" id="A0A5B7WYT5"/>
<dbReference type="InterPro" id="IPR047211">
    <property type="entry name" value="POXB-like"/>
</dbReference>
<dbReference type="InterPro" id="IPR012000">
    <property type="entry name" value="Thiamin_PyroP_enz_cen_dom"/>
</dbReference>
<dbReference type="InterPro" id="IPR029061">
    <property type="entry name" value="THDP-binding"/>
</dbReference>